<evidence type="ECO:0000259" key="2">
    <source>
        <dbReference type="PROSITE" id="PS51203"/>
    </source>
</evidence>
<dbReference type="STRING" id="121845.A0A3Q0J6Z1"/>
<dbReference type="PaxDb" id="121845-A0A3Q0J6Z1"/>
<dbReference type="KEGG" id="dci:113470181"/>
<dbReference type="CDD" id="cd06467">
    <property type="entry name" value="p23_NUDC_like"/>
    <property type="match status" value="1"/>
</dbReference>
<dbReference type="GO" id="GO:0051082">
    <property type="term" value="F:unfolded protein binding"/>
    <property type="evidence" value="ECO:0007669"/>
    <property type="project" value="TreeGrafter"/>
</dbReference>
<dbReference type="GO" id="GO:0005737">
    <property type="term" value="C:cytoplasm"/>
    <property type="evidence" value="ECO:0007669"/>
    <property type="project" value="TreeGrafter"/>
</dbReference>
<dbReference type="Pfam" id="PF04969">
    <property type="entry name" value="CS"/>
    <property type="match status" value="1"/>
</dbReference>
<dbReference type="SUPFAM" id="SSF49764">
    <property type="entry name" value="HSP20-like chaperones"/>
    <property type="match status" value="1"/>
</dbReference>
<proteinExistence type="predicted"/>
<protein>
    <submittedName>
        <fullName evidence="4">NudC domain-containing protein 3-like</fullName>
    </submittedName>
</protein>
<accession>A0A3Q0J6Z1</accession>
<dbReference type="InterPro" id="IPR008978">
    <property type="entry name" value="HSP20-like_chaperone"/>
</dbReference>
<gene>
    <name evidence="4" type="primary">LOC113470181</name>
</gene>
<dbReference type="Gene3D" id="2.60.40.790">
    <property type="match status" value="1"/>
</dbReference>
<dbReference type="InterPro" id="IPR037898">
    <property type="entry name" value="NudC_fam"/>
</dbReference>
<dbReference type="RefSeq" id="XP_026684216.1">
    <property type="nucleotide sequence ID" value="XM_026828415.1"/>
</dbReference>
<evidence type="ECO:0000313" key="3">
    <source>
        <dbReference type="Proteomes" id="UP000079169"/>
    </source>
</evidence>
<evidence type="ECO:0000256" key="1">
    <source>
        <dbReference type="SAM" id="MobiDB-lite"/>
    </source>
</evidence>
<keyword evidence="3" id="KW-1185">Reference proteome</keyword>
<feature type="region of interest" description="Disordered" evidence="1">
    <location>
        <begin position="1"/>
        <end position="21"/>
    </location>
</feature>
<dbReference type="InterPro" id="IPR007052">
    <property type="entry name" value="CS_dom"/>
</dbReference>
<feature type="compositionally biased region" description="Low complexity" evidence="1">
    <location>
        <begin position="8"/>
        <end position="21"/>
    </location>
</feature>
<dbReference type="PROSITE" id="PS51203">
    <property type="entry name" value="CS"/>
    <property type="match status" value="1"/>
</dbReference>
<dbReference type="GeneID" id="113470181"/>
<evidence type="ECO:0000313" key="4">
    <source>
        <dbReference type="RefSeq" id="XP_026684216.1"/>
    </source>
</evidence>
<dbReference type="Proteomes" id="UP000079169">
    <property type="component" value="Unplaced"/>
</dbReference>
<organism evidence="3 4">
    <name type="scientific">Diaphorina citri</name>
    <name type="common">Asian citrus psyllid</name>
    <dbReference type="NCBI Taxonomy" id="121845"/>
    <lineage>
        <taxon>Eukaryota</taxon>
        <taxon>Metazoa</taxon>
        <taxon>Ecdysozoa</taxon>
        <taxon>Arthropoda</taxon>
        <taxon>Hexapoda</taxon>
        <taxon>Insecta</taxon>
        <taxon>Pterygota</taxon>
        <taxon>Neoptera</taxon>
        <taxon>Paraneoptera</taxon>
        <taxon>Hemiptera</taxon>
        <taxon>Sternorrhyncha</taxon>
        <taxon>Psylloidea</taxon>
        <taxon>Psyllidae</taxon>
        <taxon>Diaphorininae</taxon>
        <taxon>Diaphorina</taxon>
    </lineage>
</organism>
<dbReference type="AlphaFoldDB" id="A0A3Q0J6Z1"/>
<dbReference type="GO" id="GO:0006457">
    <property type="term" value="P:protein folding"/>
    <property type="evidence" value="ECO:0007669"/>
    <property type="project" value="TreeGrafter"/>
</dbReference>
<reference evidence="4" key="1">
    <citation type="submission" date="2025-08" db="UniProtKB">
        <authorList>
            <consortium name="RefSeq"/>
        </authorList>
    </citation>
    <scope>IDENTIFICATION</scope>
</reference>
<dbReference type="PANTHER" id="PTHR12356:SF19">
    <property type="entry name" value="NUDC DOMAIN-CONTAINING PROTEIN 3"/>
    <property type="match status" value="1"/>
</dbReference>
<dbReference type="PANTHER" id="PTHR12356">
    <property type="entry name" value="NUCLEAR MOVEMENT PROTEIN NUDC"/>
    <property type="match status" value="1"/>
</dbReference>
<sequence length="217" mass="24076">MSSHTTVSSEATSSNVSSSNAASSDIASASQAPMFINRPHHTVSSNCYNGADRGMYAWSQTITDLEIEVRVSENVLKSNQISVSVTATTINVLVDGNKLLSGDFAHSVRKDETVWTLTPGKYVQIQLEKAKEAWWDQLIKSEPKINLQAIDSTRPFSELPQEEQMKVNELIWNDYQKAKGLPRSEQMKTADLLKKAWNADGSPFKGRPFDPSILNTQ</sequence>
<name>A0A3Q0J6Z1_DIACI</name>
<feature type="domain" description="CS" evidence="2">
    <location>
        <begin position="51"/>
        <end position="139"/>
    </location>
</feature>